<dbReference type="CDD" id="cd21176">
    <property type="entry name" value="LPMO_auxiliary-like"/>
    <property type="match status" value="1"/>
</dbReference>
<keyword evidence="5" id="KW-0472">Membrane</keyword>
<dbReference type="PANTHER" id="PTHR34992:SF11">
    <property type="entry name" value="COPPER ACQUISITION FACTOR BIM1-LIKE DOMAIN-CONTAINING PROTEIN"/>
    <property type="match status" value="1"/>
</dbReference>
<evidence type="ECO:0000256" key="1">
    <source>
        <dbReference type="ARBA" id="ARBA00004609"/>
    </source>
</evidence>
<dbReference type="AlphaFoldDB" id="M5G5A1"/>
<keyword evidence="3" id="KW-0336">GPI-anchor</keyword>
<comment type="subcellular location">
    <subcellularLocation>
        <location evidence="1">Cell membrane</location>
        <topology evidence="1">Lipid-anchor</topology>
        <topology evidence="1">GPI-anchor</topology>
    </subcellularLocation>
</comment>
<protein>
    <recommendedName>
        <fullName evidence="10">Copper acquisition factor BIM1-like domain-containing protein</fullName>
    </recommendedName>
</protein>
<gene>
    <name evidence="11" type="ORF">DACRYDRAFT_24044</name>
</gene>
<keyword evidence="7" id="KW-0449">Lipoprotein</keyword>
<dbReference type="Pfam" id="PF20238">
    <property type="entry name" value="BIM1-like_dom"/>
    <property type="match status" value="1"/>
</dbReference>
<keyword evidence="12" id="KW-1185">Reference proteome</keyword>
<dbReference type="OMA" id="MCYNTHG"/>
<reference evidence="11 12" key="1">
    <citation type="journal article" date="2012" name="Science">
        <title>The Paleozoic origin of enzymatic lignin decomposition reconstructed from 31 fungal genomes.</title>
        <authorList>
            <person name="Floudas D."/>
            <person name="Binder M."/>
            <person name="Riley R."/>
            <person name="Barry K."/>
            <person name="Blanchette R.A."/>
            <person name="Henrissat B."/>
            <person name="Martinez A.T."/>
            <person name="Otillar R."/>
            <person name="Spatafora J.W."/>
            <person name="Yadav J.S."/>
            <person name="Aerts A."/>
            <person name="Benoit I."/>
            <person name="Boyd A."/>
            <person name="Carlson A."/>
            <person name="Copeland A."/>
            <person name="Coutinho P.M."/>
            <person name="de Vries R.P."/>
            <person name="Ferreira P."/>
            <person name="Findley K."/>
            <person name="Foster B."/>
            <person name="Gaskell J."/>
            <person name="Glotzer D."/>
            <person name="Gorecki P."/>
            <person name="Heitman J."/>
            <person name="Hesse C."/>
            <person name="Hori C."/>
            <person name="Igarashi K."/>
            <person name="Jurgens J.A."/>
            <person name="Kallen N."/>
            <person name="Kersten P."/>
            <person name="Kohler A."/>
            <person name="Kuees U."/>
            <person name="Kumar T.K.A."/>
            <person name="Kuo A."/>
            <person name="LaButti K."/>
            <person name="Larrondo L.F."/>
            <person name="Lindquist E."/>
            <person name="Ling A."/>
            <person name="Lombard V."/>
            <person name="Lucas S."/>
            <person name="Lundell T."/>
            <person name="Martin R."/>
            <person name="McLaughlin D.J."/>
            <person name="Morgenstern I."/>
            <person name="Morin E."/>
            <person name="Murat C."/>
            <person name="Nagy L.G."/>
            <person name="Nolan M."/>
            <person name="Ohm R.A."/>
            <person name="Patyshakuliyeva A."/>
            <person name="Rokas A."/>
            <person name="Ruiz-Duenas F.J."/>
            <person name="Sabat G."/>
            <person name="Salamov A."/>
            <person name="Samejima M."/>
            <person name="Schmutz J."/>
            <person name="Slot J.C."/>
            <person name="St John F."/>
            <person name="Stenlid J."/>
            <person name="Sun H."/>
            <person name="Sun S."/>
            <person name="Syed K."/>
            <person name="Tsang A."/>
            <person name="Wiebenga A."/>
            <person name="Young D."/>
            <person name="Pisabarro A."/>
            <person name="Eastwood D.C."/>
            <person name="Martin F."/>
            <person name="Cullen D."/>
            <person name="Grigoriev I.V."/>
            <person name="Hibbett D.S."/>
        </authorList>
    </citation>
    <scope>NUCLEOTIDE SEQUENCE [LARGE SCALE GENOMIC DNA]</scope>
    <source>
        <strain evidence="11 12">DJM-731 SS1</strain>
    </source>
</reference>
<dbReference type="Proteomes" id="UP000030653">
    <property type="component" value="Unassembled WGS sequence"/>
</dbReference>
<dbReference type="RefSeq" id="XP_040625830.1">
    <property type="nucleotide sequence ID" value="XM_040773520.1"/>
</dbReference>
<evidence type="ECO:0000256" key="4">
    <source>
        <dbReference type="ARBA" id="ARBA00022729"/>
    </source>
</evidence>
<evidence type="ECO:0000256" key="2">
    <source>
        <dbReference type="ARBA" id="ARBA00022475"/>
    </source>
</evidence>
<name>M5G5A1_DACPD</name>
<feature type="signal peptide" evidence="9">
    <location>
        <begin position="1"/>
        <end position="17"/>
    </location>
</feature>
<organism evidence="11 12">
    <name type="scientific">Dacryopinax primogenitus (strain DJM 731)</name>
    <name type="common">Brown rot fungus</name>
    <dbReference type="NCBI Taxonomy" id="1858805"/>
    <lineage>
        <taxon>Eukaryota</taxon>
        <taxon>Fungi</taxon>
        <taxon>Dikarya</taxon>
        <taxon>Basidiomycota</taxon>
        <taxon>Agaricomycotina</taxon>
        <taxon>Dacrymycetes</taxon>
        <taxon>Dacrymycetales</taxon>
        <taxon>Dacrymycetaceae</taxon>
        <taxon>Dacryopinax</taxon>
    </lineage>
</organism>
<proteinExistence type="predicted"/>
<evidence type="ECO:0000259" key="10">
    <source>
        <dbReference type="Pfam" id="PF20238"/>
    </source>
</evidence>
<evidence type="ECO:0000256" key="7">
    <source>
        <dbReference type="ARBA" id="ARBA00023288"/>
    </source>
</evidence>
<dbReference type="OrthoDB" id="2146436at2759"/>
<keyword evidence="2" id="KW-1003">Cell membrane</keyword>
<sequence length="211" mass="21568">MFSPAAFLLLGAVPALAHFHLNYPPPRGPFVAQNELSFCSSYPLGPRAPFSIDQGIVDITSSHPSASVEIVISFDQNPTTFAQFNATDNGTAYAPLLPTFAMTYQGELCVPVDAATVGVPVVNGTNATIQVYFNGGDGLLYDCADVVLISNYTLPSNTTCKNSTVTPAPSNSTNSTTSGSGGTSAAVPLKPVAGLGLALLAAVGLALGLSV</sequence>
<dbReference type="EMBL" id="JH795871">
    <property type="protein sequence ID" value="EJT98932.1"/>
    <property type="molecule type" value="Genomic_DNA"/>
</dbReference>
<feature type="region of interest" description="Disordered" evidence="8">
    <location>
        <begin position="160"/>
        <end position="183"/>
    </location>
</feature>
<evidence type="ECO:0000313" key="11">
    <source>
        <dbReference type="EMBL" id="EJT98932.1"/>
    </source>
</evidence>
<accession>M5G5A1</accession>
<evidence type="ECO:0000256" key="6">
    <source>
        <dbReference type="ARBA" id="ARBA00023180"/>
    </source>
</evidence>
<dbReference type="GO" id="GO:0005886">
    <property type="term" value="C:plasma membrane"/>
    <property type="evidence" value="ECO:0007669"/>
    <property type="project" value="UniProtKB-SubCell"/>
</dbReference>
<evidence type="ECO:0000313" key="12">
    <source>
        <dbReference type="Proteomes" id="UP000030653"/>
    </source>
</evidence>
<dbReference type="InterPro" id="IPR046530">
    <property type="entry name" value="BIM1-like_dom"/>
</dbReference>
<evidence type="ECO:0000256" key="9">
    <source>
        <dbReference type="SAM" id="SignalP"/>
    </source>
</evidence>
<dbReference type="InterPro" id="IPR046936">
    <property type="entry name" value="BIM1-like"/>
</dbReference>
<feature type="chain" id="PRO_5004067602" description="Copper acquisition factor BIM1-like domain-containing protein" evidence="9">
    <location>
        <begin position="18"/>
        <end position="211"/>
    </location>
</feature>
<feature type="compositionally biased region" description="Low complexity" evidence="8">
    <location>
        <begin position="162"/>
        <end position="183"/>
    </location>
</feature>
<evidence type="ECO:0000256" key="3">
    <source>
        <dbReference type="ARBA" id="ARBA00022622"/>
    </source>
</evidence>
<dbReference type="GO" id="GO:0098552">
    <property type="term" value="C:side of membrane"/>
    <property type="evidence" value="ECO:0007669"/>
    <property type="project" value="UniProtKB-KW"/>
</dbReference>
<evidence type="ECO:0000256" key="5">
    <source>
        <dbReference type="ARBA" id="ARBA00023136"/>
    </source>
</evidence>
<evidence type="ECO:0000256" key="8">
    <source>
        <dbReference type="SAM" id="MobiDB-lite"/>
    </source>
</evidence>
<dbReference type="PANTHER" id="PTHR34992">
    <property type="entry name" value="HYPHAL ANASTAMOSIS-7 PROTEIN"/>
    <property type="match status" value="1"/>
</dbReference>
<feature type="domain" description="Copper acquisition factor BIM1-like" evidence="10">
    <location>
        <begin position="17"/>
        <end position="164"/>
    </location>
</feature>
<keyword evidence="4 9" id="KW-0732">Signal</keyword>
<dbReference type="GeneID" id="63688582"/>
<keyword evidence="6" id="KW-0325">Glycoprotein</keyword>
<dbReference type="STRING" id="1858805.M5G5A1"/>
<dbReference type="HOGENOM" id="CLU_070647_3_1_1"/>